<dbReference type="Pfam" id="PF21948">
    <property type="entry name" value="LplA-B_cat"/>
    <property type="match status" value="1"/>
</dbReference>
<dbReference type="InterPro" id="IPR045864">
    <property type="entry name" value="aa-tRNA-synth_II/BPL/LPL"/>
</dbReference>
<name>A0A6G8PTS7_9ACTN</name>
<evidence type="ECO:0000313" key="3">
    <source>
        <dbReference type="Proteomes" id="UP000502706"/>
    </source>
</evidence>
<dbReference type="Proteomes" id="UP000502706">
    <property type="component" value="Chromosome"/>
</dbReference>
<dbReference type="EMBL" id="CP045121">
    <property type="protein sequence ID" value="QIN77341.1"/>
    <property type="molecule type" value="Genomic_DNA"/>
</dbReference>
<dbReference type="PROSITE" id="PS51733">
    <property type="entry name" value="BPL_LPL_CATALYTIC"/>
    <property type="match status" value="1"/>
</dbReference>
<dbReference type="GO" id="GO:0016874">
    <property type="term" value="F:ligase activity"/>
    <property type="evidence" value="ECO:0007669"/>
    <property type="project" value="UniProtKB-KW"/>
</dbReference>
<accession>A0A6G8PTS7</accession>
<evidence type="ECO:0000259" key="1">
    <source>
        <dbReference type="PROSITE" id="PS51733"/>
    </source>
</evidence>
<gene>
    <name evidence="2" type="ORF">GBA65_01125</name>
</gene>
<feature type="domain" description="BPL/LPL catalytic" evidence="1">
    <location>
        <begin position="39"/>
        <end position="241"/>
    </location>
</feature>
<keyword evidence="3" id="KW-1185">Reference proteome</keyword>
<keyword evidence="2" id="KW-0436">Ligase</keyword>
<dbReference type="KEGG" id="rmar:GBA65_01125"/>
<evidence type="ECO:0000313" key="2">
    <source>
        <dbReference type="EMBL" id="QIN77341.1"/>
    </source>
</evidence>
<protein>
    <submittedName>
        <fullName evidence="2">Lipoate--protein ligase family protein</fullName>
    </submittedName>
</protein>
<reference evidence="2 3" key="1">
    <citation type="submission" date="2019-10" db="EMBL/GenBank/DDBJ databases">
        <title>Rubrobacter sp nov SCSIO 52915 isolated from a deep-sea sediment in the South China Sea.</title>
        <authorList>
            <person name="Chen R.W."/>
        </authorList>
    </citation>
    <scope>NUCLEOTIDE SEQUENCE [LARGE SCALE GENOMIC DNA]</scope>
    <source>
        <strain evidence="2 3">SCSIO 52915</strain>
    </source>
</reference>
<sequence length="265" mass="27664">MLEEKAKAHAIDLLTPKRFEDPGVAYAYQRAVFEAVASGERPPTVSITPTALHVGVTRRDTRRRGFEGAVRAANEEGYPVLVRGAGGGATAAGPGTLGFSIIRPSRPEDARRGVGERYDEAASFVLAAFARLGFRGAEVGEVRDEFCPGDHSIRVGSFEGGMKLVGIAQRLTSRAASVGGIVLVHGEGDLARVLGRVYGALSLPFRAGSVGSLSAAGCGASVEEVVRAFAEEAGARYGATPVPVDGRLMDLALAGRLDHLVRLPA</sequence>
<dbReference type="InterPro" id="IPR004143">
    <property type="entry name" value="BPL_LPL_catalytic"/>
</dbReference>
<dbReference type="AlphaFoldDB" id="A0A6G8PTS7"/>
<dbReference type="Gene3D" id="3.30.930.10">
    <property type="entry name" value="Bira Bifunctional Protein, Domain 2"/>
    <property type="match status" value="1"/>
</dbReference>
<organism evidence="2 3">
    <name type="scientific">Rubrobacter marinus</name>
    <dbReference type="NCBI Taxonomy" id="2653852"/>
    <lineage>
        <taxon>Bacteria</taxon>
        <taxon>Bacillati</taxon>
        <taxon>Actinomycetota</taxon>
        <taxon>Rubrobacteria</taxon>
        <taxon>Rubrobacterales</taxon>
        <taxon>Rubrobacteraceae</taxon>
        <taxon>Rubrobacter</taxon>
    </lineage>
</organism>
<proteinExistence type="predicted"/>
<dbReference type="SUPFAM" id="SSF55681">
    <property type="entry name" value="Class II aaRS and biotin synthetases"/>
    <property type="match status" value="1"/>
</dbReference>